<protein>
    <submittedName>
        <fullName evidence="4">CDP-alcohol phosphatidyltransferase family protein</fullName>
    </submittedName>
</protein>
<keyword evidence="1 2" id="KW-0808">Transferase</keyword>
<feature type="transmembrane region" description="Helical" evidence="3">
    <location>
        <begin position="208"/>
        <end position="225"/>
    </location>
</feature>
<comment type="similarity">
    <text evidence="2">Belongs to the CDP-alcohol phosphatidyltransferase class-I family.</text>
</comment>
<feature type="transmembrane region" description="Helical" evidence="3">
    <location>
        <begin position="336"/>
        <end position="358"/>
    </location>
</feature>
<evidence type="ECO:0000313" key="4">
    <source>
        <dbReference type="EMBL" id="MCQ8183391.1"/>
    </source>
</evidence>
<comment type="caution">
    <text evidence="4">The sequence shown here is derived from an EMBL/GenBank/DDBJ whole genome shotgun (WGS) entry which is preliminary data.</text>
</comment>
<feature type="transmembrane region" description="Helical" evidence="3">
    <location>
        <begin position="46"/>
        <end position="67"/>
    </location>
</feature>
<dbReference type="Gene3D" id="1.20.120.1760">
    <property type="match status" value="1"/>
</dbReference>
<dbReference type="InterPro" id="IPR043130">
    <property type="entry name" value="CDP-OH_PTrfase_TM_dom"/>
</dbReference>
<dbReference type="InterPro" id="IPR000462">
    <property type="entry name" value="CDP-OH_P_trans"/>
</dbReference>
<gene>
    <name evidence="4" type="ORF">NP603_19925</name>
</gene>
<feature type="transmembrane region" description="Helical" evidence="3">
    <location>
        <begin position="271"/>
        <end position="292"/>
    </location>
</feature>
<feature type="transmembrane region" description="Helical" evidence="3">
    <location>
        <begin position="298"/>
        <end position="324"/>
    </location>
</feature>
<feature type="transmembrane region" description="Helical" evidence="3">
    <location>
        <begin position="20"/>
        <end position="40"/>
    </location>
</feature>
<feature type="transmembrane region" description="Helical" evidence="3">
    <location>
        <begin position="171"/>
        <end position="187"/>
    </location>
</feature>
<reference evidence="4 5" key="1">
    <citation type="submission" date="2022-07" db="EMBL/GenBank/DDBJ databases">
        <title>Methylomonas rivi sp. nov., Methylomonas rosea sp. nov., Methylomonas aureus sp. nov. and Methylomonas subterranea sp. nov., four novel methanotrophs isolated from a freshwater creek and the deep terrestrial subsurface.</title>
        <authorList>
            <person name="Abin C."/>
            <person name="Sankaranarayanan K."/>
            <person name="Garner C."/>
            <person name="Sindelar R."/>
            <person name="Kotary K."/>
            <person name="Garner R."/>
            <person name="Barclay S."/>
            <person name="Lawson P."/>
            <person name="Krumholz L."/>
        </authorList>
    </citation>
    <scope>NUCLEOTIDE SEQUENCE [LARGE SCALE GENOMIC DNA]</scope>
    <source>
        <strain evidence="4 5">SURF-1</strain>
    </source>
</reference>
<dbReference type="InterPro" id="IPR048254">
    <property type="entry name" value="CDP_ALCOHOL_P_TRANSF_CS"/>
</dbReference>
<keyword evidence="3" id="KW-1133">Transmembrane helix</keyword>
<organism evidence="4 5">
    <name type="scientific">Methylomonas aurea</name>
    <dbReference type="NCBI Taxonomy" id="2952224"/>
    <lineage>
        <taxon>Bacteria</taxon>
        <taxon>Pseudomonadati</taxon>
        <taxon>Pseudomonadota</taxon>
        <taxon>Gammaproteobacteria</taxon>
        <taxon>Methylococcales</taxon>
        <taxon>Methylococcaceae</taxon>
        <taxon>Methylomonas</taxon>
    </lineage>
</organism>
<keyword evidence="3" id="KW-0812">Transmembrane</keyword>
<dbReference type="PROSITE" id="PS00379">
    <property type="entry name" value="CDP_ALCOHOL_P_TRANSF"/>
    <property type="match status" value="1"/>
</dbReference>
<dbReference type="RefSeq" id="WP_256612622.1">
    <property type="nucleotide sequence ID" value="NZ_JANIBM010000046.1"/>
</dbReference>
<feature type="transmembrane region" description="Helical" evidence="3">
    <location>
        <begin position="88"/>
        <end position="105"/>
    </location>
</feature>
<dbReference type="EMBL" id="JANIBM010000046">
    <property type="protein sequence ID" value="MCQ8183391.1"/>
    <property type="molecule type" value="Genomic_DNA"/>
</dbReference>
<name>A0ABT1UMC5_9GAMM</name>
<keyword evidence="3" id="KW-0472">Membrane</keyword>
<evidence type="ECO:0000256" key="2">
    <source>
        <dbReference type="RuleBase" id="RU003750"/>
    </source>
</evidence>
<evidence type="ECO:0000313" key="5">
    <source>
        <dbReference type="Proteomes" id="UP001524569"/>
    </source>
</evidence>
<evidence type="ECO:0000256" key="3">
    <source>
        <dbReference type="SAM" id="Phobius"/>
    </source>
</evidence>
<dbReference type="Pfam" id="PF01066">
    <property type="entry name" value="CDP-OH_P_transf"/>
    <property type="match status" value="1"/>
</dbReference>
<accession>A0ABT1UMC5</accession>
<dbReference type="Proteomes" id="UP001524569">
    <property type="component" value="Unassembled WGS sequence"/>
</dbReference>
<feature type="transmembrane region" description="Helical" evidence="3">
    <location>
        <begin position="237"/>
        <end position="259"/>
    </location>
</feature>
<sequence>MTGIDDGFDEMKALRSELRAIAAIGGLVLLAGFCGVGWLADWGQAWLWLFVAAMLGAYAWRTAWLLLSLNRRRPQTALYPSVGWGNRVTLCRGGLIALAGGFFATDLGADFNVWAAAFCYSLAALLDRYDGFLARRCQHESLLGSELDIRFDALGLVIAPLLAIAEGRLHASYLLLSMAFYGYRWGLQRRQRRGLTHFSPPDNPLRRTLAGFQMGFIAVVLWPVLPEDFTRTAGIAFMWPVLFGFIADWLVVCGVLSRDNYDHLAAIAEQYILPGLRLVVAILAAAGLPPLADTALQIGLGGVLAAMVLFGLAGRLAALGLLLWLGAVNAPIADSLLGTLWLFAASALLLLGTGRASLWHCGDAWLQRYDGV</sequence>
<proteinExistence type="inferred from homology"/>
<evidence type="ECO:0000256" key="1">
    <source>
        <dbReference type="ARBA" id="ARBA00022679"/>
    </source>
</evidence>
<keyword evidence="5" id="KW-1185">Reference proteome</keyword>